<dbReference type="EMBL" id="JACVVK020000407">
    <property type="protein sequence ID" value="KAK7475396.1"/>
    <property type="molecule type" value="Genomic_DNA"/>
</dbReference>
<evidence type="ECO:0000313" key="2">
    <source>
        <dbReference type="EMBL" id="KAK7475396.1"/>
    </source>
</evidence>
<evidence type="ECO:0000313" key="3">
    <source>
        <dbReference type="Proteomes" id="UP001519460"/>
    </source>
</evidence>
<gene>
    <name evidence="2" type="ORF">BaRGS_00033346</name>
</gene>
<name>A0ABD0JL48_9CAEN</name>
<feature type="compositionally biased region" description="Polar residues" evidence="1">
    <location>
        <begin position="73"/>
        <end position="95"/>
    </location>
</feature>
<evidence type="ECO:0000256" key="1">
    <source>
        <dbReference type="SAM" id="MobiDB-lite"/>
    </source>
</evidence>
<organism evidence="2 3">
    <name type="scientific">Batillaria attramentaria</name>
    <dbReference type="NCBI Taxonomy" id="370345"/>
    <lineage>
        <taxon>Eukaryota</taxon>
        <taxon>Metazoa</taxon>
        <taxon>Spiralia</taxon>
        <taxon>Lophotrochozoa</taxon>
        <taxon>Mollusca</taxon>
        <taxon>Gastropoda</taxon>
        <taxon>Caenogastropoda</taxon>
        <taxon>Sorbeoconcha</taxon>
        <taxon>Cerithioidea</taxon>
        <taxon>Batillariidae</taxon>
        <taxon>Batillaria</taxon>
    </lineage>
</organism>
<reference evidence="2 3" key="1">
    <citation type="journal article" date="2023" name="Sci. Data">
        <title>Genome assembly of the Korean intertidal mud-creeper Batillaria attramentaria.</title>
        <authorList>
            <person name="Patra A.K."/>
            <person name="Ho P.T."/>
            <person name="Jun S."/>
            <person name="Lee S.J."/>
            <person name="Kim Y."/>
            <person name="Won Y.J."/>
        </authorList>
    </citation>
    <scope>NUCLEOTIDE SEQUENCE [LARGE SCALE GENOMIC DNA]</scope>
    <source>
        <strain evidence="2">Wonlab-2016</strain>
    </source>
</reference>
<comment type="caution">
    <text evidence="2">The sequence shown here is derived from an EMBL/GenBank/DDBJ whole genome shotgun (WGS) entry which is preliminary data.</text>
</comment>
<keyword evidence="3" id="KW-1185">Reference proteome</keyword>
<accession>A0ABD0JL48</accession>
<feature type="region of interest" description="Disordered" evidence="1">
    <location>
        <begin position="64"/>
        <end position="126"/>
    </location>
</feature>
<protein>
    <submittedName>
        <fullName evidence="2">Uncharacterized protein</fullName>
    </submittedName>
</protein>
<sequence length="164" mass="17406">MKIFSLFALFFSPQSRPPVHKAVSSFKVASRARPSPRGKTKQIRDFPVSPSTEAAHFGCSRVQTGVGGARASSDGSTQPTTAKTRGGQMNRSPPTGSVCGLKGDEVVGGSESRQRKHLSSSSPQKSVSAASLRVVTLLYVLEWPGPSMDHVGYLQPLPLNLATL</sequence>
<dbReference type="AlphaFoldDB" id="A0ABD0JL48"/>
<proteinExistence type="predicted"/>
<dbReference type="Proteomes" id="UP001519460">
    <property type="component" value="Unassembled WGS sequence"/>
</dbReference>
<feature type="region of interest" description="Disordered" evidence="1">
    <location>
        <begin position="25"/>
        <end position="52"/>
    </location>
</feature>